<evidence type="ECO:0000259" key="10">
    <source>
        <dbReference type="Pfam" id="PF24956"/>
    </source>
</evidence>
<dbReference type="SUPFAM" id="SSF82861">
    <property type="entry name" value="Mechanosensitive channel protein MscS (YggB), transmembrane region"/>
    <property type="match status" value="1"/>
</dbReference>
<dbReference type="InterPro" id="IPR056876">
    <property type="entry name" value="Msl2-3_C"/>
</dbReference>
<dbReference type="PANTHER" id="PTHR43634:SF2">
    <property type="entry name" value="LOW CONDUCTANCE MECHANOSENSITIVE CHANNEL YNAI"/>
    <property type="match status" value="1"/>
</dbReference>
<dbReference type="EMBL" id="JBEWTB010000002">
    <property type="protein sequence ID" value="MET4758860.1"/>
    <property type="molecule type" value="Genomic_DNA"/>
</dbReference>
<evidence type="ECO:0000256" key="2">
    <source>
        <dbReference type="ARBA" id="ARBA00008017"/>
    </source>
</evidence>
<evidence type="ECO:0000256" key="3">
    <source>
        <dbReference type="ARBA" id="ARBA00022475"/>
    </source>
</evidence>
<organism evidence="11 12">
    <name type="scientific">Endozoicomonas lisbonensis</name>
    <dbReference type="NCBI Taxonomy" id="3120522"/>
    <lineage>
        <taxon>Bacteria</taxon>
        <taxon>Pseudomonadati</taxon>
        <taxon>Pseudomonadota</taxon>
        <taxon>Gammaproteobacteria</taxon>
        <taxon>Oceanospirillales</taxon>
        <taxon>Endozoicomonadaceae</taxon>
        <taxon>Endozoicomonas</taxon>
    </lineage>
</organism>
<comment type="similarity">
    <text evidence="2">Belongs to the MscS (TC 1.A.23) family.</text>
</comment>
<sequence length="369" mass="41047">MDFSSVPEFPSWLVQVVLVVLITAILASVSRRMLKKLAGKARSVHSVWPGILLEAGRKPLVALIWLVGAGWTVDVIWQSTGIAMLAKFDGIRDMLVIGLFGWVLVRLVREVEKQYLAGVLGGHDNDPTSVIAVGRLLRVTAVIISGLMLMQTLGYSISGILAFGGVGGIAIGFAARDMLANLFGGMMIYLDKPFGVGDWVRSPDKNIEGTVQYIGWRQTRILTFDKRPLYVPNATFMNISVENPSRMENRRIKETIGLRYQDARLLAPLLAEIRSYLKEHSEIDQSKIIMVNFNQFGASSLDCFIYCFTRTTDWAEFHMIKERVLLDIMAIIHHQGGDIAFPTRTLDLPESLSPELIARTEQAKDANPA</sequence>
<dbReference type="Pfam" id="PF00924">
    <property type="entry name" value="MS_channel_2nd"/>
    <property type="match status" value="1"/>
</dbReference>
<evidence type="ECO:0000256" key="5">
    <source>
        <dbReference type="ARBA" id="ARBA00022989"/>
    </source>
</evidence>
<keyword evidence="3" id="KW-1003">Cell membrane</keyword>
<evidence type="ECO:0000256" key="6">
    <source>
        <dbReference type="ARBA" id="ARBA00023136"/>
    </source>
</evidence>
<gene>
    <name evidence="11" type="ORF">V5J35_004052</name>
</gene>
<dbReference type="Gene3D" id="1.10.287.1260">
    <property type="match status" value="1"/>
</dbReference>
<dbReference type="InterPro" id="IPR023408">
    <property type="entry name" value="MscS_beta-dom_sf"/>
</dbReference>
<keyword evidence="6 7" id="KW-0472">Membrane</keyword>
<evidence type="ECO:0000256" key="4">
    <source>
        <dbReference type="ARBA" id="ARBA00022692"/>
    </source>
</evidence>
<evidence type="ECO:0000256" key="7">
    <source>
        <dbReference type="SAM" id="Phobius"/>
    </source>
</evidence>
<feature type="domain" description="Mechanosensitive ion channel MscS" evidence="8">
    <location>
        <begin position="177"/>
        <end position="246"/>
    </location>
</feature>
<dbReference type="RefSeq" id="WP_354008908.1">
    <property type="nucleotide sequence ID" value="NZ_JBEWTA010000001.1"/>
</dbReference>
<dbReference type="InterPro" id="IPR010920">
    <property type="entry name" value="LSM_dom_sf"/>
</dbReference>
<evidence type="ECO:0000256" key="1">
    <source>
        <dbReference type="ARBA" id="ARBA00004651"/>
    </source>
</evidence>
<evidence type="ECO:0000313" key="12">
    <source>
        <dbReference type="Proteomes" id="UP001549366"/>
    </source>
</evidence>
<keyword evidence="12" id="KW-1185">Reference proteome</keyword>
<dbReference type="InterPro" id="IPR049142">
    <property type="entry name" value="MS_channel_1st"/>
</dbReference>
<feature type="domain" description="Mechanosensitive ion channel transmembrane helices 2/3" evidence="9">
    <location>
        <begin position="136"/>
        <end position="175"/>
    </location>
</feature>
<feature type="domain" description="Mechanosensitive ion channel protein 2/3 C-terminal" evidence="10">
    <location>
        <begin position="251"/>
        <end position="332"/>
    </location>
</feature>
<reference evidence="11 12" key="1">
    <citation type="submission" date="2024-06" db="EMBL/GenBank/DDBJ databases">
        <title>Genomic Encyclopedia of Type Strains, Phase V (KMG-V): Genome sequencing to study the core and pangenomes of soil and plant-associated prokaryotes.</title>
        <authorList>
            <person name="Whitman W."/>
        </authorList>
    </citation>
    <scope>NUCLEOTIDE SEQUENCE [LARGE SCALE GENOMIC DNA]</scope>
    <source>
        <strain evidence="11 12">NE40</strain>
    </source>
</reference>
<keyword evidence="4 7" id="KW-0812">Transmembrane</keyword>
<dbReference type="InterPro" id="IPR011066">
    <property type="entry name" value="MscS_channel_C_sf"/>
</dbReference>
<feature type="transmembrane region" description="Helical" evidence="7">
    <location>
        <begin position="155"/>
        <end position="175"/>
    </location>
</feature>
<evidence type="ECO:0000259" key="8">
    <source>
        <dbReference type="Pfam" id="PF00924"/>
    </source>
</evidence>
<comment type="caution">
    <text evidence="11">The sequence shown here is derived from an EMBL/GenBank/DDBJ whole genome shotgun (WGS) entry which is preliminary data.</text>
</comment>
<dbReference type="InterPro" id="IPR006685">
    <property type="entry name" value="MscS_channel_2nd"/>
</dbReference>
<dbReference type="SUPFAM" id="SSF82689">
    <property type="entry name" value="Mechanosensitive channel protein MscS (YggB), C-terminal domain"/>
    <property type="match status" value="1"/>
</dbReference>
<evidence type="ECO:0000313" key="11">
    <source>
        <dbReference type="EMBL" id="MET4758860.1"/>
    </source>
</evidence>
<accession>A0ABV2SM59</accession>
<keyword evidence="5 7" id="KW-1133">Transmembrane helix</keyword>
<name>A0ABV2SM59_9GAMM</name>
<dbReference type="Gene3D" id="3.30.70.100">
    <property type="match status" value="1"/>
</dbReference>
<feature type="transmembrane region" description="Helical" evidence="7">
    <location>
        <begin position="12"/>
        <end position="30"/>
    </location>
</feature>
<dbReference type="InterPro" id="IPR011014">
    <property type="entry name" value="MscS_channel_TM-2"/>
</dbReference>
<comment type="subcellular location">
    <subcellularLocation>
        <location evidence="1">Cell membrane</location>
        <topology evidence="1">Multi-pass membrane protein</topology>
    </subcellularLocation>
</comment>
<evidence type="ECO:0000259" key="9">
    <source>
        <dbReference type="Pfam" id="PF21088"/>
    </source>
</evidence>
<dbReference type="Gene3D" id="2.30.30.60">
    <property type="match status" value="1"/>
</dbReference>
<protein>
    <submittedName>
        <fullName evidence="11">MscS family membrane protein</fullName>
    </submittedName>
</protein>
<dbReference type="SUPFAM" id="SSF50182">
    <property type="entry name" value="Sm-like ribonucleoproteins"/>
    <property type="match status" value="1"/>
</dbReference>
<proteinExistence type="inferred from homology"/>
<dbReference type="PANTHER" id="PTHR43634">
    <property type="entry name" value="OW CONDUCTANCE MECHANOSENSITIVE CHANNEL"/>
    <property type="match status" value="1"/>
</dbReference>
<dbReference type="Pfam" id="PF21088">
    <property type="entry name" value="MS_channel_1st"/>
    <property type="match status" value="1"/>
</dbReference>
<dbReference type="Proteomes" id="UP001549366">
    <property type="component" value="Unassembled WGS sequence"/>
</dbReference>
<dbReference type="InterPro" id="IPR045042">
    <property type="entry name" value="YnaI-like"/>
</dbReference>
<dbReference type="Pfam" id="PF24956">
    <property type="entry name" value="Msl2-3_C"/>
    <property type="match status" value="1"/>
</dbReference>